<dbReference type="InterPro" id="IPR000032">
    <property type="entry name" value="HPr-like"/>
</dbReference>
<dbReference type="PANTHER" id="PTHR33705:SF1">
    <property type="entry name" value="PHOSPHOCARRIER PROTEIN HPR"/>
    <property type="match status" value="1"/>
</dbReference>
<organism evidence="5 6">
    <name type="scientific">Paenibacillus algorifonticola</name>
    <dbReference type="NCBI Taxonomy" id="684063"/>
    <lineage>
        <taxon>Bacteria</taxon>
        <taxon>Bacillati</taxon>
        <taxon>Bacillota</taxon>
        <taxon>Bacilli</taxon>
        <taxon>Bacillales</taxon>
        <taxon>Paenibacillaceae</taxon>
        <taxon>Paenibacillus</taxon>
    </lineage>
</organism>
<keyword evidence="6" id="KW-1185">Reference proteome</keyword>
<dbReference type="InterPro" id="IPR050399">
    <property type="entry name" value="HPr"/>
</dbReference>
<sequence>MKSHDTLTKHNGFNVLFAKEFTTLASSFESEIRVIWQAKNIISDGKSILGLMALDIMKGTPIKLTAEGPDEDQAIEKLAAIFESHE</sequence>
<comment type="function">
    <text evidence="1">General (non sugar-specific) component of the phosphoenolpyruvate-dependent sugar phosphotransferase system (sugar PTS). This major carbohydrate active-transport system catalyzes the phosphorylation of incoming sugar substrates concomitantly with their translocation across the cell membrane. The phosphoryl group from phosphoenolpyruvate (PEP) is transferred to the phosphoryl carrier protein HPr by enzyme I. Phospho-HPr then transfers it to the PTS EIIA domain.</text>
</comment>
<evidence type="ECO:0000256" key="2">
    <source>
        <dbReference type="ARBA" id="ARBA00020422"/>
    </source>
</evidence>
<dbReference type="AlphaFoldDB" id="A0A1I2D976"/>
<evidence type="ECO:0000313" key="5">
    <source>
        <dbReference type="EMBL" id="SFE76663.1"/>
    </source>
</evidence>
<accession>A0A1I2D976</accession>
<evidence type="ECO:0000256" key="1">
    <source>
        <dbReference type="ARBA" id="ARBA00003681"/>
    </source>
</evidence>
<dbReference type="Gene3D" id="3.30.1340.10">
    <property type="entry name" value="HPr-like"/>
    <property type="match status" value="1"/>
</dbReference>
<dbReference type="NCBIfam" id="TIGR01003">
    <property type="entry name" value="PTS_HPr_family"/>
    <property type="match status" value="1"/>
</dbReference>
<dbReference type="EMBL" id="FONN01000006">
    <property type="protein sequence ID" value="SFE76663.1"/>
    <property type="molecule type" value="Genomic_DNA"/>
</dbReference>
<feature type="domain" description="HPr" evidence="4">
    <location>
        <begin position="1"/>
        <end position="86"/>
    </location>
</feature>
<keyword evidence="3" id="KW-0762">Sugar transport</keyword>
<dbReference type="Proteomes" id="UP000183410">
    <property type="component" value="Unassembled WGS sequence"/>
</dbReference>
<dbReference type="OrthoDB" id="2626627at2"/>
<evidence type="ECO:0000256" key="3">
    <source>
        <dbReference type="ARBA" id="ARBA00022597"/>
    </source>
</evidence>
<reference evidence="6" key="1">
    <citation type="submission" date="2016-10" db="EMBL/GenBank/DDBJ databases">
        <authorList>
            <person name="Varghese N."/>
            <person name="Submissions S."/>
        </authorList>
    </citation>
    <scope>NUCLEOTIDE SEQUENCE [LARGE SCALE GENOMIC DNA]</scope>
    <source>
        <strain evidence="6">CGMCC 1.10223</strain>
    </source>
</reference>
<dbReference type="InterPro" id="IPR035895">
    <property type="entry name" value="HPr-like_sf"/>
</dbReference>
<evidence type="ECO:0000259" key="4">
    <source>
        <dbReference type="PROSITE" id="PS51350"/>
    </source>
</evidence>
<dbReference type="CDD" id="cd00367">
    <property type="entry name" value="PTS-HPr_like"/>
    <property type="match status" value="1"/>
</dbReference>
<name>A0A1I2D976_9BACL</name>
<dbReference type="PROSITE" id="PS51350">
    <property type="entry name" value="PTS_HPR_DOM"/>
    <property type="match status" value="1"/>
</dbReference>
<dbReference type="PANTHER" id="PTHR33705">
    <property type="entry name" value="PHOSPHOCARRIER PROTEIN HPR"/>
    <property type="match status" value="1"/>
</dbReference>
<keyword evidence="3" id="KW-0813">Transport</keyword>
<dbReference type="Pfam" id="PF00381">
    <property type="entry name" value="PTS-HPr"/>
    <property type="match status" value="1"/>
</dbReference>
<dbReference type="PRINTS" id="PR00107">
    <property type="entry name" value="PHOSPHOCPHPR"/>
</dbReference>
<dbReference type="RefSeq" id="WP_046231712.1">
    <property type="nucleotide sequence ID" value="NZ_FONN01000006.1"/>
</dbReference>
<evidence type="ECO:0000313" key="6">
    <source>
        <dbReference type="Proteomes" id="UP000183410"/>
    </source>
</evidence>
<gene>
    <name evidence="5" type="ORF">SAMN04487969_106174</name>
</gene>
<dbReference type="SUPFAM" id="SSF55594">
    <property type="entry name" value="HPr-like"/>
    <property type="match status" value="1"/>
</dbReference>
<protein>
    <recommendedName>
        <fullName evidence="2">Phosphocarrier protein HPr</fullName>
    </recommendedName>
</protein>
<proteinExistence type="predicted"/>